<dbReference type="CDD" id="cd00093">
    <property type="entry name" value="HTH_XRE"/>
    <property type="match status" value="1"/>
</dbReference>
<dbReference type="RefSeq" id="WP_006779437.1">
    <property type="nucleotide sequence ID" value="NZ_CP040506.1"/>
</dbReference>
<evidence type="ECO:0000256" key="2">
    <source>
        <dbReference type="SAM" id="Phobius"/>
    </source>
</evidence>
<feature type="transmembrane region" description="Helical" evidence="2">
    <location>
        <begin position="194"/>
        <end position="214"/>
    </location>
</feature>
<dbReference type="SMART" id="SM00530">
    <property type="entry name" value="HTH_XRE"/>
    <property type="match status" value="1"/>
</dbReference>
<evidence type="ECO:0000313" key="5">
    <source>
        <dbReference type="Proteomes" id="UP000005384"/>
    </source>
</evidence>
<gene>
    <name evidence="4" type="ORF">HMPREF9473_01453</name>
</gene>
<comment type="caution">
    <text evidence="4">The sequence shown here is derived from an EMBL/GenBank/DDBJ whole genome shotgun (WGS) entry which is preliminary data.</text>
</comment>
<dbReference type="PANTHER" id="PTHR46558:SF13">
    <property type="entry name" value="HTH-TYPE TRANSCRIPTIONAL REGULATOR IMMR"/>
    <property type="match status" value="1"/>
</dbReference>
<dbReference type="Gene3D" id="1.10.260.40">
    <property type="entry name" value="lambda repressor-like DNA-binding domains"/>
    <property type="match status" value="1"/>
</dbReference>
<evidence type="ECO:0000256" key="1">
    <source>
        <dbReference type="ARBA" id="ARBA00023125"/>
    </source>
</evidence>
<feature type="transmembrane region" description="Helical" evidence="2">
    <location>
        <begin position="103"/>
        <end position="123"/>
    </location>
</feature>
<protein>
    <recommendedName>
        <fullName evidence="3">HTH cro/C1-type domain-containing protein</fullName>
    </recommendedName>
</protein>
<keyword evidence="2" id="KW-1133">Transmembrane helix</keyword>
<dbReference type="HOGENOM" id="CLU_060318_1_0_9"/>
<dbReference type="EMBL" id="ADLN01000014">
    <property type="protein sequence ID" value="EHI60644.1"/>
    <property type="molecule type" value="Genomic_DNA"/>
</dbReference>
<dbReference type="InterPro" id="IPR001387">
    <property type="entry name" value="Cro/C1-type_HTH"/>
</dbReference>
<dbReference type="SUPFAM" id="SSF47413">
    <property type="entry name" value="lambda repressor-like DNA-binding domains"/>
    <property type="match status" value="1"/>
</dbReference>
<dbReference type="Proteomes" id="UP000005384">
    <property type="component" value="Unassembled WGS sequence"/>
</dbReference>
<organism evidence="4 5">
    <name type="scientific">Hungatella hathewayi WAL-18680</name>
    <dbReference type="NCBI Taxonomy" id="742737"/>
    <lineage>
        <taxon>Bacteria</taxon>
        <taxon>Bacillati</taxon>
        <taxon>Bacillota</taxon>
        <taxon>Clostridia</taxon>
        <taxon>Lachnospirales</taxon>
        <taxon>Lachnospiraceae</taxon>
        <taxon>Hungatella</taxon>
    </lineage>
</organism>
<dbReference type="InterPro" id="IPR010982">
    <property type="entry name" value="Lambda_DNA-bd_dom_sf"/>
</dbReference>
<feature type="transmembrane region" description="Helical" evidence="2">
    <location>
        <begin position="303"/>
        <end position="322"/>
    </location>
</feature>
<feature type="transmembrane region" description="Helical" evidence="2">
    <location>
        <begin position="272"/>
        <end position="291"/>
    </location>
</feature>
<accession>G5ID80</accession>
<dbReference type="AlphaFoldDB" id="G5ID80"/>
<feature type="domain" description="HTH cro/C1-type" evidence="3">
    <location>
        <begin position="10"/>
        <end position="61"/>
    </location>
</feature>
<dbReference type="PANTHER" id="PTHR46558">
    <property type="entry name" value="TRACRIPTIONAL REGULATORY PROTEIN-RELATED-RELATED"/>
    <property type="match status" value="1"/>
</dbReference>
<dbReference type="GO" id="GO:0003677">
    <property type="term" value="F:DNA binding"/>
    <property type="evidence" value="ECO:0007669"/>
    <property type="project" value="UniProtKB-KW"/>
</dbReference>
<dbReference type="Pfam" id="PF01381">
    <property type="entry name" value="HTH_3"/>
    <property type="match status" value="1"/>
</dbReference>
<feature type="transmembrane region" description="Helical" evidence="2">
    <location>
        <begin position="226"/>
        <end position="248"/>
    </location>
</feature>
<keyword evidence="2" id="KW-0812">Transmembrane</keyword>
<sequence>MILADKICMLRKKNGWSQEELAEKMNVTRQAVSKWESAQTIPDVEKILAMSRLFGVTTDYLMKEELEAEEFLEVPEDTGTVRRVSMEEANEFLEVKRQTAKPIAAGVFLCIISPVTLMVLSTAAEMGRFAAGEAVADAIGLSVLLVLVAAAVSVFIICGMKTKRFEYLEHEIIDTEYGVTGMVKERQKRYHSTYVSSNVVGSALCIMAAIPLFLGMAVSSDDYFEIWMVAALLLMVGTGCVFLITAGINQSSMEKLLQEGDYTRQKKSRSPVLKAVIGAYWLVVTAIYLTYSLRTWDWRNTWIVWPVAGVLYAAVNVVLEAFERRER</sequence>
<reference evidence="4 5" key="1">
    <citation type="submission" date="2011-08" db="EMBL/GenBank/DDBJ databases">
        <title>The Genome Sequence of Clostridium hathewayi WAL-18680.</title>
        <authorList>
            <consortium name="The Broad Institute Genome Sequencing Platform"/>
            <person name="Earl A."/>
            <person name="Ward D."/>
            <person name="Feldgarden M."/>
            <person name="Gevers D."/>
            <person name="Finegold S.M."/>
            <person name="Summanen P.H."/>
            <person name="Molitoris D.R."/>
            <person name="Song M."/>
            <person name="Daigneault M."/>
            <person name="Allen-Vercoe E."/>
            <person name="Young S.K."/>
            <person name="Zeng Q."/>
            <person name="Gargeya S."/>
            <person name="Fitzgerald M."/>
            <person name="Haas B."/>
            <person name="Abouelleil A."/>
            <person name="Alvarado L."/>
            <person name="Arachchi H.M."/>
            <person name="Berlin A."/>
            <person name="Brown A."/>
            <person name="Chapman S.B."/>
            <person name="Chen Z."/>
            <person name="Dunbar C."/>
            <person name="Freedman E."/>
            <person name="Gearin G."/>
            <person name="Gellesch M."/>
            <person name="Goldberg J."/>
            <person name="Griggs A."/>
            <person name="Gujja S."/>
            <person name="Heiman D."/>
            <person name="Howarth C."/>
            <person name="Larson L."/>
            <person name="Lui A."/>
            <person name="MacDonald P.J.P."/>
            <person name="Montmayeur A."/>
            <person name="Murphy C."/>
            <person name="Neiman D."/>
            <person name="Pearson M."/>
            <person name="Priest M."/>
            <person name="Roberts A."/>
            <person name="Saif S."/>
            <person name="Shea T."/>
            <person name="Shenoy N."/>
            <person name="Sisk P."/>
            <person name="Stolte C."/>
            <person name="Sykes S."/>
            <person name="Wortman J."/>
            <person name="Nusbaum C."/>
            <person name="Birren B."/>
        </authorList>
    </citation>
    <scope>NUCLEOTIDE SEQUENCE [LARGE SCALE GENOMIC DNA]</scope>
    <source>
        <strain evidence="4 5">WAL-18680</strain>
    </source>
</reference>
<dbReference type="PATRIC" id="fig|742737.3.peg.1467"/>
<keyword evidence="1" id="KW-0238">DNA-binding</keyword>
<dbReference type="OrthoDB" id="9801008at2"/>
<keyword evidence="5" id="KW-1185">Reference proteome</keyword>
<evidence type="ECO:0000313" key="4">
    <source>
        <dbReference type="EMBL" id="EHI60644.1"/>
    </source>
</evidence>
<proteinExistence type="predicted"/>
<keyword evidence="2" id="KW-0472">Membrane</keyword>
<name>G5ID80_9FIRM</name>
<dbReference type="PROSITE" id="PS50943">
    <property type="entry name" value="HTH_CROC1"/>
    <property type="match status" value="1"/>
</dbReference>
<feature type="transmembrane region" description="Helical" evidence="2">
    <location>
        <begin position="135"/>
        <end position="158"/>
    </location>
</feature>
<evidence type="ECO:0000259" key="3">
    <source>
        <dbReference type="PROSITE" id="PS50943"/>
    </source>
</evidence>